<keyword evidence="6 9" id="KW-0472">Membrane</keyword>
<dbReference type="GO" id="GO:0005886">
    <property type="term" value="C:plasma membrane"/>
    <property type="evidence" value="ECO:0007669"/>
    <property type="project" value="UniProtKB-SubCell"/>
</dbReference>
<evidence type="ECO:0000256" key="7">
    <source>
        <dbReference type="ARBA" id="ARBA00023170"/>
    </source>
</evidence>
<evidence type="ECO:0000256" key="2">
    <source>
        <dbReference type="ARBA" id="ARBA00022475"/>
    </source>
</evidence>
<dbReference type="EMBL" id="RQTK01000362">
    <property type="protein sequence ID" value="RUS80991.1"/>
    <property type="molecule type" value="Genomic_DNA"/>
</dbReference>
<keyword evidence="8" id="KW-0807">Transducer</keyword>
<sequence>VCIYWYGQIFYDFSCFIAVFLAGVRCCCVVMPLKFKTVFTKSRTGKILLGLFVAAVCLRAPQLYSHRIVWVSNPDTNNTYLFCSNVKSIKTLDKVNDIVNRNIISSIAYTTVVVCVVTMIVKLREASKFRHSATTTLAPTETRLEKLQQKTHEKMSTKEMQLIQSVILLSAIFLFSQLPFQIYSTIRLFVPEFDTDGSQVFLFAIANHISTTFSFLNCSVNIFVYLTYNRKYRDEVCSLYCLKREENRK</sequence>
<dbReference type="Proteomes" id="UP000271974">
    <property type="component" value="Unassembled WGS sequence"/>
</dbReference>
<keyword evidence="12" id="KW-1185">Reference proteome</keyword>
<feature type="domain" description="G-protein coupled receptors family 1 profile" evidence="10">
    <location>
        <begin position="1"/>
        <end position="225"/>
    </location>
</feature>
<dbReference type="Gene3D" id="1.20.1070.10">
    <property type="entry name" value="Rhodopsin 7-helix transmembrane proteins"/>
    <property type="match status" value="1"/>
</dbReference>
<organism evidence="11 12">
    <name type="scientific">Elysia chlorotica</name>
    <name type="common">Eastern emerald elysia</name>
    <name type="synonym">Sea slug</name>
    <dbReference type="NCBI Taxonomy" id="188477"/>
    <lineage>
        <taxon>Eukaryota</taxon>
        <taxon>Metazoa</taxon>
        <taxon>Spiralia</taxon>
        <taxon>Lophotrochozoa</taxon>
        <taxon>Mollusca</taxon>
        <taxon>Gastropoda</taxon>
        <taxon>Heterobranchia</taxon>
        <taxon>Euthyneura</taxon>
        <taxon>Panpulmonata</taxon>
        <taxon>Sacoglossa</taxon>
        <taxon>Placobranchoidea</taxon>
        <taxon>Plakobranchidae</taxon>
        <taxon>Elysia</taxon>
    </lineage>
</organism>
<evidence type="ECO:0000256" key="4">
    <source>
        <dbReference type="ARBA" id="ARBA00022989"/>
    </source>
</evidence>
<feature type="transmembrane region" description="Helical" evidence="9">
    <location>
        <begin position="103"/>
        <end position="121"/>
    </location>
</feature>
<dbReference type="InterPro" id="IPR017452">
    <property type="entry name" value="GPCR_Rhodpsn_7TM"/>
</dbReference>
<comment type="subcellular location">
    <subcellularLocation>
        <location evidence="1">Cell membrane</location>
        <topology evidence="1">Multi-pass membrane protein</topology>
    </subcellularLocation>
</comment>
<evidence type="ECO:0000256" key="9">
    <source>
        <dbReference type="SAM" id="Phobius"/>
    </source>
</evidence>
<dbReference type="PANTHER" id="PTHR24230:SF120">
    <property type="entry name" value="G-PROTEIN COUPLED RECEPTOR DAF-38"/>
    <property type="match status" value="1"/>
</dbReference>
<dbReference type="PANTHER" id="PTHR24230">
    <property type="entry name" value="G-PROTEIN COUPLED RECEPTOR"/>
    <property type="match status" value="1"/>
</dbReference>
<evidence type="ECO:0000256" key="8">
    <source>
        <dbReference type="ARBA" id="ARBA00023224"/>
    </source>
</evidence>
<dbReference type="SUPFAM" id="SSF81321">
    <property type="entry name" value="Family A G protein-coupled receptor-like"/>
    <property type="match status" value="1"/>
</dbReference>
<keyword evidence="2" id="KW-1003">Cell membrane</keyword>
<evidence type="ECO:0000256" key="1">
    <source>
        <dbReference type="ARBA" id="ARBA00004651"/>
    </source>
</evidence>
<dbReference type="Pfam" id="PF00001">
    <property type="entry name" value="7tm_1"/>
    <property type="match status" value="1"/>
</dbReference>
<feature type="transmembrane region" description="Helical" evidence="9">
    <location>
        <begin position="16"/>
        <end position="35"/>
    </location>
</feature>
<gene>
    <name evidence="11" type="ORF">EGW08_011266</name>
</gene>
<evidence type="ECO:0000259" key="10">
    <source>
        <dbReference type="PROSITE" id="PS50262"/>
    </source>
</evidence>
<comment type="caution">
    <text evidence="11">The sequence shown here is derived from an EMBL/GenBank/DDBJ whole genome shotgun (WGS) entry which is preliminary data.</text>
</comment>
<keyword evidence="3 9" id="KW-0812">Transmembrane</keyword>
<feature type="transmembrane region" description="Helical" evidence="9">
    <location>
        <begin position="47"/>
        <end position="64"/>
    </location>
</feature>
<dbReference type="AlphaFoldDB" id="A0A433THJ2"/>
<evidence type="ECO:0000256" key="6">
    <source>
        <dbReference type="ARBA" id="ARBA00023136"/>
    </source>
</evidence>
<proteinExistence type="predicted"/>
<keyword evidence="5" id="KW-0297">G-protein coupled receptor</keyword>
<feature type="non-terminal residue" evidence="11">
    <location>
        <position position="249"/>
    </location>
</feature>
<feature type="transmembrane region" description="Helical" evidence="9">
    <location>
        <begin position="162"/>
        <end position="180"/>
    </location>
</feature>
<evidence type="ECO:0000313" key="12">
    <source>
        <dbReference type="Proteomes" id="UP000271974"/>
    </source>
</evidence>
<protein>
    <recommendedName>
        <fullName evidence="10">G-protein coupled receptors family 1 profile domain-containing protein</fullName>
    </recommendedName>
</protein>
<reference evidence="11 12" key="1">
    <citation type="submission" date="2019-01" db="EMBL/GenBank/DDBJ databases">
        <title>A draft genome assembly of the solar-powered sea slug Elysia chlorotica.</title>
        <authorList>
            <person name="Cai H."/>
            <person name="Li Q."/>
            <person name="Fang X."/>
            <person name="Li J."/>
            <person name="Curtis N.E."/>
            <person name="Altenburger A."/>
            <person name="Shibata T."/>
            <person name="Feng M."/>
            <person name="Maeda T."/>
            <person name="Schwartz J.A."/>
            <person name="Shigenobu S."/>
            <person name="Lundholm N."/>
            <person name="Nishiyama T."/>
            <person name="Yang H."/>
            <person name="Hasebe M."/>
            <person name="Li S."/>
            <person name="Pierce S.K."/>
            <person name="Wang J."/>
        </authorList>
    </citation>
    <scope>NUCLEOTIDE SEQUENCE [LARGE SCALE GENOMIC DNA]</scope>
    <source>
        <strain evidence="11">EC2010</strain>
        <tissue evidence="11">Whole organism of an adult</tissue>
    </source>
</reference>
<dbReference type="OrthoDB" id="6148240at2759"/>
<feature type="non-terminal residue" evidence="11">
    <location>
        <position position="1"/>
    </location>
</feature>
<evidence type="ECO:0000256" key="5">
    <source>
        <dbReference type="ARBA" id="ARBA00023040"/>
    </source>
</evidence>
<keyword evidence="7" id="KW-0675">Receptor</keyword>
<dbReference type="InterPro" id="IPR000276">
    <property type="entry name" value="GPCR_Rhodpsn"/>
</dbReference>
<feature type="transmembrane region" description="Helical" evidence="9">
    <location>
        <begin position="200"/>
        <end position="226"/>
    </location>
</feature>
<evidence type="ECO:0000313" key="11">
    <source>
        <dbReference type="EMBL" id="RUS80991.1"/>
    </source>
</evidence>
<dbReference type="PROSITE" id="PS50262">
    <property type="entry name" value="G_PROTEIN_RECEP_F1_2"/>
    <property type="match status" value="1"/>
</dbReference>
<keyword evidence="4 9" id="KW-1133">Transmembrane helix</keyword>
<name>A0A433THJ2_ELYCH</name>
<evidence type="ECO:0000256" key="3">
    <source>
        <dbReference type="ARBA" id="ARBA00022692"/>
    </source>
</evidence>
<dbReference type="GO" id="GO:0007218">
    <property type="term" value="P:neuropeptide signaling pathway"/>
    <property type="evidence" value="ECO:0007669"/>
    <property type="project" value="TreeGrafter"/>
</dbReference>
<accession>A0A433THJ2</accession>
<dbReference type="GO" id="GO:0008528">
    <property type="term" value="F:G protein-coupled peptide receptor activity"/>
    <property type="evidence" value="ECO:0007669"/>
    <property type="project" value="TreeGrafter"/>
</dbReference>